<evidence type="ECO:0000256" key="4">
    <source>
        <dbReference type="ARBA" id="ARBA00022630"/>
    </source>
</evidence>
<dbReference type="GO" id="GO:0010181">
    <property type="term" value="F:FMN binding"/>
    <property type="evidence" value="ECO:0007669"/>
    <property type="project" value="UniProtKB-UniRule"/>
</dbReference>
<dbReference type="eggNOG" id="COG0716">
    <property type="taxonomic scope" value="Bacteria"/>
</dbReference>
<comment type="cofactor">
    <cofactor evidence="1 7">
        <name>FMN</name>
        <dbReference type="ChEBI" id="CHEBI:58210"/>
    </cofactor>
</comment>
<feature type="domain" description="Flavodoxin-like" evidence="8">
    <location>
        <begin position="4"/>
        <end position="164"/>
    </location>
</feature>
<evidence type="ECO:0000259" key="8">
    <source>
        <dbReference type="PROSITE" id="PS50902"/>
    </source>
</evidence>
<comment type="function">
    <text evidence="7">Low-potential electron donor to a number of redox enzymes.</text>
</comment>
<organism evidence="9 10">
    <name type="scientific">Syntrophotalea carbinolica (strain DSM 2380 / NBRC 103641 / GraBd1)</name>
    <name type="common">Pelobacter carbinolicus</name>
    <dbReference type="NCBI Taxonomy" id="338963"/>
    <lineage>
        <taxon>Bacteria</taxon>
        <taxon>Pseudomonadati</taxon>
        <taxon>Thermodesulfobacteriota</taxon>
        <taxon>Desulfuromonadia</taxon>
        <taxon>Desulfuromonadales</taxon>
        <taxon>Syntrophotaleaceae</taxon>
        <taxon>Syntrophotalea</taxon>
    </lineage>
</organism>
<dbReference type="InterPro" id="IPR001094">
    <property type="entry name" value="Flavdoxin-like"/>
</dbReference>
<dbReference type="NCBIfam" id="TIGR01752">
    <property type="entry name" value="flav_long"/>
    <property type="match status" value="1"/>
</dbReference>
<evidence type="ECO:0000256" key="3">
    <source>
        <dbReference type="ARBA" id="ARBA00022448"/>
    </source>
</evidence>
<evidence type="ECO:0000256" key="5">
    <source>
        <dbReference type="ARBA" id="ARBA00022643"/>
    </source>
</evidence>
<dbReference type="PRINTS" id="PR00369">
    <property type="entry name" value="FLAVODOXIN"/>
</dbReference>
<dbReference type="InterPro" id="IPR029039">
    <property type="entry name" value="Flavoprotein-like_sf"/>
</dbReference>
<dbReference type="RefSeq" id="WP_011340575.1">
    <property type="nucleotide sequence ID" value="NC_007498.2"/>
</dbReference>
<dbReference type="EMBL" id="CP000142">
    <property type="protein sequence ID" value="ABA88115.1"/>
    <property type="molecule type" value="Genomic_DNA"/>
</dbReference>
<dbReference type="InterPro" id="IPR050619">
    <property type="entry name" value="Flavodoxin"/>
</dbReference>
<reference evidence="10" key="1">
    <citation type="submission" date="2005-10" db="EMBL/GenBank/DDBJ databases">
        <title>Complete sequence of Pelobacter carbinolicus DSM 2380.</title>
        <authorList>
            <person name="Copeland A."/>
            <person name="Lucas S."/>
            <person name="Lapidus A."/>
            <person name="Barry K."/>
            <person name="Detter J.C."/>
            <person name="Glavina T."/>
            <person name="Hammon N."/>
            <person name="Israni S."/>
            <person name="Pitluck S."/>
            <person name="Chertkov O."/>
            <person name="Schmutz J."/>
            <person name="Larimer F."/>
            <person name="Land M."/>
            <person name="Kyrpides N."/>
            <person name="Ivanova N."/>
            <person name="Richardson P."/>
        </authorList>
    </citation>
    <scope>NUCLEOTIDE SEQUENCE [LARGE SCALE GENOMIC DNA]</scope>
    <source>
        <strain evidence="10">DSM 2380 / NBRC 103641 / GraBd1</strain>
    </source>
</reference>
<dbReference type="GO" id="GO:0009055">
    <property type="term" value="F:electron transfer activity"/>
    <property type="evidence" value="ECO:0007669"/>
    <property type="project" value="UniProtKB-UniRule"/>
</dbReference>
<sequence length="169" mass="19046">MTQIGIVYGSTTGNTTKYAEMMQQLLGKERADLIDISQAEKEDLARYPNLIMGISTWGYGDVQDDWGKKMALLQEVDLQKKRIALFGLGDQEAYPSTFVDAMGTLYEVLVDCGANPIGAWPMDDYCFDGSTAILNKQFVGLALDEDNQEDKNTNRVETWLQRLEDQWLT</sequence>
<dbReference type="PANTHER" id="PTHR42809">
    <property type="entry name" value="FLAVODOXIN 2"/>
    <property type="match status" value="1"/>
</dbReference>
<dbReference type="PROSITE" id="PS50902">
    <property type="entry name" value="FLAVODOXIN_LIKE"/>
    <property type="match status" value="1"/>
</dbReference>
<keyword evidence="4 7" id="KW-0285">Flavoprotein</keyword>
<keyword evidence="3 7" id="KW-0813">Transport</keyword>
<evidence type="ECO:0000256" key="6">
    <source>
        <dbReference type="ARBA" id="ARBA00022982"/>
    </source>
</evidence>
<dbReference type="Gene3D" id="3.40.50.360">
    <property type="match status" value="1"/>
</dbReference>
<name>Q3A692_SYNC1</name>
<dbReference type="KEGG" id="pca:Pcar_0860"/>
<keyword evidence="5 7" id="KW-0288">FMN</keyword>
<reference evidence="9 10" key="2">
    <citation type="journal article" date="2012" name="BMC Genomics">
        <title>The genome of Pelobacter carbinolicus reveals surprising metabolic capabilities and physiological features.</title>
        <authorList>
            <person name="Aklujkar M."/>
            <person name="Haveman S.A."/>
            <person name="Didonato R.Jr."/>
            <person name="Chertkov O."/>
            <person name="Han C.S."/>
            <person name="Land M.L."/>
            <person name="Brown P."/>
            <person name="Lovley D.R."/>
        </authorList>
    </citation>
    <scope>NUCLEOTIDE SEQUENCE [LARGE SCALE GENOMIC DNA]</scope>
    <source>
        <strain evidence="10">DSM 2380 / NBRC 103641 / GraBd1</strain>
    </source>
</reference>
<dbReference type="Pfam" id="PF00258">
    <property type="entry name" value="Flavodoxin_1"/>
    <property type="match status" value="1"/>
</dbReference>
<keyword evidence="10" id="KW-1185">Reference proteome</keyword>
<dbReference type="OrthoDB" id="9790745at2"/>
<evidence type="ECO:0000256" key="2">
    <source>
        <dbReference type="ARBA" id="ARBA00005267"/>
    </source>
</evidence>
<evidence type="ECO:0000313" key="10">
    <source>
        <dbReference type="Proteomes" id="UP000002534"/>
    </source>
</evidence>
<evidence type="ECO:0000313" key="9">
    <source>
        <dbReference type="EMBL" id="ABA88115.1"/>
    </source>
</evidence>
<dbReference type="STRING" id="338963.Pcar_0860"/>
<evidence type="ECO:0000256" key="1">
    <source>
        <dbReference type="ARBA" id="ARBA00001917"/>
    </source>
</evidence>
<evidence type="ECO:0000256" key="7">
    <source>
        <dbReference type="PIRNR" id="PIRNR038996"/>
    </source>
</evidence>
<dbReference type="PANTHER" id="PTHR42809:SF1">
    <property type="entry name" value="FLAVODOXIN 1"/>
    <property type="match status" value="1"/>
</dbReference>
<dbReference type="NCBIfam" id="NF006739">
    <property type="entry name" value="PRK09267.1-5"/>
    <property type="match status" value="1"/>
</dbReference>
<dbReference type="Proteomes" id="UP000002534">
    <property type="component" value="Chromosome"/>
</dbReference>
<keyword evidence="6 7" id="KW-0249">Electron transport</keyword>
<proteinExistence type="inferred from homology"/>
<protein>
    <recommendedName>
        <fullName evidence="7">Flavodoxin</fullName>
    </recommendedName>
</protein>
<accession>Q3A692</accession>
<dbReference type="AlphaFoldDB" id="Q3A692"/>
<dbReference type="InterPro" id="IPR008254">
    <property type="entry name" value="Flavodoxin/NO_synth"/>
</dbReference>
<dbReference type="InterPro" id="IPR010086">
    <property type="entry name" value="Flavodoxin_lc"/>
</dbReference>
<dbReference type="SUPFAM" id="SSF52218">
    <property type="entry name" value="Flavoproteins"/>
    <property type="match status" value="1"/>
</dbReference>
<dbReference type="HOGENOM" id="CLU_051402_1_0_7"/>
<gene>
    <name evidence="9" type="ordered locus">Pcar_0860</name>
</gene>
<dbReference type="PIRSF" id="PIRSF038996">
    <property type="entry name" value="FldA"/>
    <property type="match status" value="1"/>
</dbReference>
<comment type="similarity">
    <text evidence="2 7">Belongs to the flavodoxin family.</text>
</comment>